<keyword evidence="3" id="KW-1185">Reference proteome</keyword>
<reference evidence="3" key="1">
    <citation type="submission" date="2016-10" db="EMBL/GenBank/DDBJ databases">
        <authorList>
            <person name="Varghese N."/>
            <person name="Submissions S."/>
        </authorList>
    </citation>
    <scope>NUCLEOTIDE SEQUENCE [LARGE SCALE GENOMIC DNA]</scope>
    <source>
        <strain evidence="3">DSM 40318</strain>
    </source>
</reference>
<accession>A0A1H4V753</accession>
<gene>
    <name evidence="2" type="ORF">SAMN04490356_5442</name>
</gene>
<evidence type="ECO:0000313" key="2">
    <source>
        <dbReference type="EMBL" id="SEC76775.1"/>
    </source>
</evidence>
<protein>
    <submittedName>
        <fullName evidence="2">Uncharacterized protein</fullName>
    </submittedName>
</protein>
<feature type="compositionally biased region" description="Low complexity" evidence="1">
    <location>
        <begin position="37"/>
        <end position="48"/>
    </location>
</feature>
<proteinExistence type="predicted"/>
<feature type="region of interest" description="Disordered" evidence="1">
    <location>
        <begin position="28"/>
        <end position="59"/>
    </location>
</feature>
<organism evidence="2 3">
    <name type="scientific">Streptomyces melanosporofaciens</name>
    <dbReference type="NCBI Taxonomy" id="67327"/>
    <lineage>
        <taxon>Bacteria</taxon>
        <taxon>Bacillati</taxon>
        <taxon>Actinomycetota</taxon>
        <taxon>Actinomycetes</taxon>
        <taxon>Kitasatosporales</taxon>
        <taxon>Streptomycetaceae</taxon>
        <taxon>Streptomyces</taxon>
        <taxon>Streptomyces violaceusniger group</taxon>
    </lineage>
</organism>
<sequence>MGGSPGIGVFTRVNTRGCAGVACARFSPSLTRRPRRGPGALAGPDAPGVFQESVSGPSR</sequence>
<dbReference type="AlphaFoldDB" id="A0A1H4V753"/>
<evidence type="ECO:0000256" key="1">
    <source>
        <dbReference type="SAM" id="MobiDB-lite"/>
    </source>
</evidence>
<dbReference type="Proteomes" id="UP000198609">
    <property type="component" value="Unassembled WGS sequence"/>
</dbReference>
<name>A0A1H4V753_STRMJ</name>
<evidence type="ECO:0000313" key="3">
    <source>
        <dbReference type="Proteomes" id="UP000198609"/>
    </source>
</evidence>
<dbReference type="EMBL" id="FNST01000002">
    <property type="protein sequence ID" value="SEC76775.1"/>
    <property type="molecule type" value="Genomic_DNA"/>
</dbReference>